<feature type="transmembrane region" description="Helical" evidence="6">
    <location>
        <begin position="900"/>
        <end position="923"/>
    </location>
</feature>
<accession>A0A199UQG1</accession>
<dbReference type="AlphaFoldDB" id="A0A199UQG1"/>
<feature type="transmembrane region" description="Helical" evidence="6">
    <location>
        <begin position="935"/>
        <end position="955"/>
    </location>
</feature>
<dbReference type="InterPro" id="IPR036259">
    <property type="entry name" value="MFS_trans_sf"/>
</dbReference>
<gene>
    <name evidence="7" type="ORF">ACMD2_06223</name>
</gene>
<feature type="transmembrane region" description="Helical" evidence="6">
    <location>
        <begin position="99"/>
        <end position="120"/>
    </location>
</feature>
<protein>
    <submittedName>
        <fullName evidence="7">Protein NRT1/ PTR FAMILY 2.7</fullName>
    </submittedName>
</protein>
<feature type="transmembrane region" description="Helical" evidence="6">
    <location>
        <begin position="747"/>
        <end position="770"/>
    </location>
</feature>
<evidence type="ECO:0000256" key="3">
    <source>
        <dbReference type="ARBA" id="ARBA00022692"/>
    </source>
</evidence>
<proteinExistence type="inferred from homology"/>
<feature type="transmembrane region" description="Helical" evidence="6">
    <location>
        <begin position="140"/>
        <end position="159"/>
    </location>
</feature>
<organism evidence="7 8">
    <name type="scientific">Ananas comosus</name>
    <name type="common">Pineapple</name>
    <name type="synonym">Ananas ananas</name>
    <dbReference type="NCBI Taxonomy" id="4615"/>
    <lineage>
        <taxon>Eukaryota</taxon>
        <taxon>Viridiplantae</taxon>
        <taxon>Streptophyta</taxon>
        <taxon>Embryophyta</taxon>
        <taxon>Tracheophyta</taxon>
        <taxon>Spermatophyta</taxon>
        <taxon>Magnoliopsida</taxon>
        <taxon>Liliopsida</taxon>
        <taxon>Poales</taxon>
        <taxon>Bromeliaceae</taxon>
        <taxon>Bromelioideae</taxon>
        <taxon>Ananas</taxon>
    </lineage>
</organism>
<evidence type="ECO:0000256" key="6">
    <source>
        <dbReference type="SAM" id="Phobius"/>
    </source>
</evidence>
<dbReference type="Pfam" id="PF00854">
    <property type="entry name" value="PTR2"/>
    <property type="match status" value="2"/>
</dbReference>
<feature type="transmembrane region" description="Helical" evidence="6">
    <location>
        <begin position="1056"/>
        <end position="1077"/>
    </location>
</feature>
<keyword evidence="5 6" id="KW-0472">Membrane</keyword>
<feature type="transmembrane region" description="Helical" evidence="6">
    <location>
        <begin position="367"/>
        <end position="389"/>
    </location>
</feature>
<evidence type="ECO:0000256" key="5">
    <source>
        <dbReference type="ARBA" id="ARBA00023136"/>
    </source>
</evidence>
<reference evidence="7 8" key="1">
    <citation type="journal article" date="2016" name="DNA Res.">
        <title>The draft genome of MD-2 pineapple using hybrid error correction of long reads.</title>
        <authorList>
            <person name="Redwan R.M."/>
            <person name="Saidin A."/>
            <person name="Kumar S.V."/>
        </authorList>
    </citation>
    <scope>NUCLEOTIDE SEQUENCE [LARGE SCALE GENOMIC DNA]</scope>
    <source>
        <strain evidence="8">cv. MD2</strain>
        <tissue evidence="7">Leaf</tissue>
    </source>
</reference>
<sequence>MEQAKASSEDQSSQLTINEAQASHKQGGWITFPFIAGSVFGLGLAISGAMSNFIVYLIKEYNVKSIDAAQISNIVNGCTSVSPVIGAIIADAYFGCYTVFAFAIVINLVSLVLFTVTAAVPSLRPMPCSLSSDSCKPASAGQLAVLYAAVALLAVGAGGTRFNSATVGANQFDKAQDQEVFFNWFFILLYASSIIGATAIVYIQDRVSWALGFGLSAGIAAIGAVVLFLGSRYYKRPPAQGSPFMGLAQVVVAAARKRHINVVALGTVNYYYGTSSDQVANVKKQVPSESFSFLNRAAVITRGDTTADGSVARPWRLCTVQQVEDLKTVVRILPLWTTSVFISVSIGVQGSLTILQALTVDRSLGRFTVPAGSMLVSSLTAVIVFLALLDRLLLPVWHRLTHHTPTPLQRIGAGHVLNATAMVASALVERKRAAIVRRHGAESQAGWIVPMSVLWLVLPLVLVGFGEALHFPGQVGLYYQEFPQALKSTATGMVALIVALGFYLSTAAIGLVRQATDWLPDNINDSRLENVYWMLAVLGAVNFGYYILLMGESTEQAKASSEDQPQITINEAQTRRKCGGWITFPFLAGLSISLSRSQVKLINSNLLGLGIAINGATSNIIVYLIRKYNVKSIDAAQISNIVNGCVNVAPVVGAIVSDAYFGCYPVVACASAVAFLSLVVFTLTAAIPSLRPLPCSLSSNSCEPPSSGQYAVLYTAVGLLAIGTGGTRFNSATMGANQFDKTQELDIFFNWFFILLYGSLIVGATVVVYIQDSVGWALGFGLCTVATAVSVVALLLGSRYYRRPMAQGSPFMGLAQVAAAAARKRKINLLDKGRLDYYYGTADAADVAISPPSESFSFLNRAAVIPNGSIHRDGSVAQPWHLCTVQQVEDFKTLVRILPLWTTSIFVSISIGIQVSMTILQALTVDRSLGRHFTVPAGSISVSNLAAVVVSIILLDRFLFPLCNKLTHYTPTPLQRIGLGHVINTIGMAASALVEQKRAAIVHAHHAENQAAWIAPMSVLWLVLPLAVVGVGEALHFPGQVGLYYQEFPKALKSTATGMASLTVALGFYLSTAVVGLVRRVTAWLPDNLNDSRLENVYWMLAAVGTVNFGYYVLCAKLYEYHSIVKDEEAVAN</sequence>
<name>A0A199UQG1_ANACO</name>
<feature type="transmembrane region" description="Helical" evidence="6">
    <location>
        <begin position="776"/>
        <end position="796"/>
    </location>
</feature>
<feature type="transmembrane region" description="Helical" evidence="6">
    <location>
        <begin position="663"/>
        <end position="687"/>
    </location>
</feature>
<dbReference type="EMBL" id="LSRQ01005888">
    <property type="protein sequence ID" value="OAY66850.1"/>
    <property type="molecule type" value="Genomic_DNA"/>
</dbReference>
<feature type="transmembrane region" description="Helical" evidence="6">
    <location>
        <begin position="531"/>
        <end position="549"/>
    </location>
</feature>
<keyword evidence="3 6" id="KW-0812">Transmembrane</keyword>
<dbReference type="SUPFAM" id="SSF103473">
    <property type="entry name" value="MFS general substrate transporter"/>
    <property type="match status" value="2"/>
</dbReference>
<feature type="transmembrane region" description="Helical" evidence="6">
    <location>
        <begin position="1014"/>
        <end position="1035"/>
    </location>
</feature>
<feature type="transmembrane region" description="Helical" evidence="6">
    <location>
        <begin position="490"/>
        <end position="511"/>
    </location>
</feature>
<evidence type="ECO:0000256" key="1">
    <source>
        <dbReference type="ARBA" id="ARBA00004141"/>
    </source>
</evidence>
<feature type="transmembrane region" description="Helical" evidence="6">
    <location>
        <begin position="180"/>
        <end position="203"/>
    </location>
</feature>
<feature type="transmembrane region" description="Helical" evidence="6">
    <location>
        <begin position="34"/>
        <end position="58"/>
    </location>
</feature>
<evidence type="ECO:0000313" key="7">
    <source>
        <dbReference type="EMBL" id="OAY66850.1"/>
    </source>
</evidence>
<dbReference type="InterPro" id="IPR000109">
    <property type="entry name" value="POT_fam"/>
</dbReference>
<comment type="similarity">
    <text evidence="2">Belongs to the major facilitator superfamily. Proton-dependent oligopeptide transporter (POT/PTR) (TC 2.A.17) family.</text>
</comment>
<feature type="transmembrane region" description="Helical" evidence="6">
    <location>
        <begin position="335"/>
        <end position="355"/>
    </location>
</feature>
<dbReference type="GO" id="GO:0022857">
    <property type="term" value="F:transmembrane transporter activity"/>
    <property type="evidence" value="ECO:0007669"/>
    <property type="project" value="InterPro"/>
</dbReference>
<feature type="transmembrane region" description="Helical" evidence="6">
    <location>
        <begin position="1097"/>
        <end position="1114"/>
    </location>
</feature>
<dbReference type="GO" id="GO:0016020">
    <property type="term" value="C:membrane"/>
    <property type="evidence" value="ECO:0007669"/>
    <property type="project" value="UniProtKB-SubCell"/>
</dbReference>
<dbReference type="PANTHER" id="PTHR11654">
    <property type="entry name" value="OLIGOPEPTIDE TRANSPORTER-RELATED"/>
    <property type="match status" value="1"/>
</dbReference>
<evidence type="ECO:0000256" key="4">
    <source>
        <dbReference type="ARBA" id="ARBA00022989"/>
    </source>
</evidence>
<feature type="transmembrane region" description="Helical" evidence="6">
    <location>
        <begin position="707"/>
        <end position="726"/>
    </location>
</feature>
<keyword evidence="4 6" id="KW-1133">Transmembrane helix</keyword>
<feature type="transmembrane region" description="Helical" evidence="6">
    <location>
        <begin position="209"/>
        <end position="230"/>
    </location>
</feature>
<feature type="transmembrane region" description="Helical" evidence="6">
    <location>
        <begin position="448"/>
        <end position="469"/>
    </location>
</feature>
<dbReference type="CDD" id="cd17416">
    <property type="entry name" value="MFS_NPF1_2"/>
    <property type="match status" value="1"/>
</dbReference>
<comment type="caution">
    <text evidence="7">The sequence shown here is derived from an EMBL/GenBank/DDBJ whole genome shotgun (WGS) entry which is preliminary data.</text>
</comment>
<evidence type="ECO:0000313" key="8">
    <source>
        <dbReference type="Proteomes" id="UP000092600"/>
    </source>
</evidence>
<comment type="subcellular location">
    <subcellularLocation>
        <location evidence="1">Membrane</location>
        <topology evidence="1">Multi-pass membrane protein</topology>
    </subcellularLocation>
</comment>
<evidence type="ECO:0000256" key="2">
    <source>
        <dbReference type="ARBA" id="ARBA00005982"/>
    </source>
</evidence>
<dbReference type="Proteomes" id="UP000092600">
    <property type="component" value="Unassembled WGS sequence"/>
</dbReference>
<dbReference type="Gene3D" id="1.20.1250.20">
    <property type="entry name" value="MFS general substrate transporter like domains"/>
    <property type="match status" value="2"/>
</dbReference>
<feature type="transmembrane region" description="Helical" evidence="6">
    <location>
        <begin position="606"/>
        <end position="625"/>
    </location>
</feature>